<dbReference type="InterPro" id="IPR025537">
    <property type="entry name" value="DUF4423"/>
</dbReference>
<evidence type="ECO:0000313" key="3">
    <source>
        <dbReference type="Proteomes" id="UP000197003"/>
    </source>
</evidence>
<dbReference type="Gene3D" id="1.10.260.40">
    <property type="entry name" value="lambda repressor-like DNA-binding domains"/>
    <property type="match status" value="1"/>
</dbReference>
<proteinExistence type="predicted"/>
<organism evidence="2 3">
    <name type="scientific">Bdellovibrio bacteriovorus</name>
    <dbReference type="NCBI Taxonomy" id="959"/>
    <lineage>
        <taxon>Bacteria</taxon>
        <taxon>Pseudomonadati</taxon>
        <taxon>Bdellovibrionota</taxon>
        <taxon>Bdellovibrionia</taxon>
        <taxon>Bdellovibrionales</taxon>
        <taxon>Pseudobdellovibrionaceae</taxon>
        <taxon>Bdellovibrio</taxon>
    </lineage>
</organism>
<evidence type="ECO:0000259" key="1">
    <source>
        <dbReference type="PROSITE" id="PS50943"/>
    </source>
</evidence>
<name>A0A1Z3NA59_BDEBC</name>
<protein>
    <submittedName>
        <fullName evidence="2">TIGR02147 family protein</fullName>
    </submittedName>
</protein>
<sequence>MKTLNKFFHVKFEERRAANPRFSLRALAQRVEISPGHLSEIFNNKRPISSANFSKLVNGLRLSDEDVQKAQSLFDSERKRKKATHSIERVLSKSEFSEVSSVDFFLVLAAMDLHTEEWDVGLISAETGVPADRTKVVMNKLLQLGLVEMNSPTTYVKTVRSLASESDIPNFDVQKLHKEALKRSTDIFPQVPTEKREMVYLTMAVNPKNLDRAKKELEKAWKKVYGKLTQGECTEIYTLGMQLLPAVQKETEE</sequence>
<dbReference type="Pfam" id="PF01381">
    <property type="entry name" value="HTH_3"/>
    <property type="match status" value="1"/>
</dbReference>
<dbReference type="SUPFAM" id="SSF47413">
    <property type="entry name" value="lambda repressor-like DNA-binding domains"/>
    <property type="match status" value="1"/>
</dbReference>
<dbReference type="EMBL" id="CP020946">
    <property type="protein sequence ID" value="ASD64352.1"/>
    <property type="molecule type" value="Genomic_DNA"/>
</dbReference>
<dbReference type="InterPro" id="IPR010982">
    <property type="entry name" value="Lambda_DNA-bd_dom_sf"/>
</dbReference>
<gene>
    <name evidence="2" type="ORF">B9G79_12640</name>
</gene>
<dbReference type="OrthoDB" id="5290361at2"/>
<dbReference type="SMART" id="SM00530">
    <property type="entry name" value="HTH_XRE"/>
    <property type="match status" value="1"/>
</dbReference>
<evidence type="ECO:0000313" key="2">
    <source>
        <dbReference type="EMBL" id="ASD64352.1"/>
    </source>
</evidence>
<dbReference type="Proteomes" id="UP000197003">
    <property type="component" value="Chromosome"/>
</dbReference>
<dbReference type="NCBIfam" id="TIGR02147">
    <property type="entry name" value="Fsuc_second"/>
    <property type="match status" value="1"/>
</dbReference>
<dbReference type="InterPro" id="IPR011873">
    <property type="entry name" value="CHP02147"/>
</dbReference>
<accession>A0A1Z3NA59</accession>
<dbReference type="InterPro" id="IPR001387">
    <property type="entry name" value="Cro/C1-type_HTH"/>
</dbReference>
<dbReference type="AlphaFoldDB" id="A0A1Z3NA59"/>
<dbReference type="Pfam" id="PF14394">
    <property type="entry name" value="DUF4423"/>
    <property type="match status" value="1"/>
</dbReference>
<dbReference type="GO" id="GO:0003677">
    <property type="term" value="F:DNA binding"/>
    <property type="evidence" value="ECO:0007669"/>
    <property type="project" value="InterPro"/>
</dbReference>
<reference evidence="2 3" key="1">
    <citation type="submission" date="2017-04" db="EMBL/GenBank/DDBJ databases">
        <title>Whole genome sequence of Bdellovibrio bacteriovorus strain SSB218315.</title>
        <authorList>
            <person name="Oyedara O."/>
            <person name="Rodriguez-Perez M.A."/>
        </authorList>
    </citation>
    <scope>NUCLEOTIDE SEQUENCE [LARGE SCALE GENOMIC DNA]</scope>
    <source>
        <strain evidence="2 3">SSB218315</strain>
    </source>
</reference>
<feature type="domain" description="HTH cro/C1-type" evidence="1">
    <location>
        <begin position="23"/>
        <end position="67"/>
    </location>
</feature>
<dbReference type="CDD" id="cd00093">
    <property type="entry name" value="HTH_XRE"/>
    <property type="match status" value="1"/>
</dbReference>
<dbReference type="RefSeq" id="WP_088565825.1">
    <property type="nucleotide sequence ID" value="NZ_CP020946.1"/>
</dbReference>
<dbReference type="PROSITE" id="PS50943">
    <property type="entry name" value="HTH_CROC1"/>
    <property type="match status" value="1"/>
</dbReference>